<evidence type="ECO:0000256" key="6">
    <source>
        <dbReference type="ARBA" id="ARBA00022794"/>
    </source>
</evidence>
<dbReference type="Pfam" id="PF13877">
    <property type="entry name" value="RPAP3_C"/>
    <property type="match status" value="1"/>
</dbReference>
<proteinExistence type="inferred from homology"/>
<dbReference type="GO" id="GO:0036157">
    <property type="term" value="C:outer dynein arm"/>
    <property type="evidence" value="ECO:0007669"/>
    <property type="project" value="InterPro"/>
</dbReference>
<keyword evidence="9" id="KW-0966">Cell projection</keyword>
<evidence type="ECO:0000259" key="12">
    <source>
        <dbReference type="Pfam" id="PF13877"/>
    </source>
</evidence>
<name>A0A176VPY4_MARPO</name>
<feature type="compositionally biased region" description="Basic and acidic residues" evidence="11">
    <location>
        <begin position="283"/>
        <end position="295"/>
    </location>
</feature>
<evidence type="ECO:0000259" key="13">
    <source>
        <dbReference type="Pfam" id="PF15867"/>
    </source>
</evidence>
<evidence type="ECO:0000256" key="3">
    <source>
        <dbReference type="ARBA" id="ARBA00004496"/>
    </source>
</evidence>
<feature type="domain" description="RNA-polymerase II-associated protein 3-like C-terminal" evidence="12">
    <location>
        <begin position="208"/>
        <end position="262"/>
    </location>
</feature>
<keyword evidence="8" id="KW-0969">Cilium</keyword>
<keyword evidence="15" id="KW-1185">Reference proteome</keyword>
<reference evidence="14" key="1">
    <citation type="submission" date="2016-03" db="EMBL/GenBank/DDBJ databases">
        <title>Mechanisms controlling the formation of the plant cell surface in tip-growing cells are functionally conserved among land plants.</title>
        <authorList>
            <person name="Honkanen S."/>
            <person name="Jones V.A."/>
            <person name="Morieri G."/>
            <person name="Champion C."/>
            <person name="Hetherington A.J."/>
            <person name="Kelly S."/>
            <person name="Saint-Marcoux D."/>
            <person name="Proust H."/>
            <person name="Prescott H."/>
            <person name="Dolan L."/>
        </authorList>
    </citation>
    <scope>NUCLEOTIDE SEQUENCE [LARGE SCALE GENOMIC DNA]</scope>
    <source>
        <tissue evidence="14">Whole gametophyte</tissue>
    </source>
</reference>
<organism evidence="14 15">
    <name type="scientific">Marchantia polymorpha subsp. ruderalis</name>
    <dbReference type="NCBI Taxonomy" id="1480154"/>
    <lineage>
        <taxon>Eukaryota</taxon>
        <taxon>Viridiplantae</taxon>
        <taxon>Streptophyta</taxon>
        <taxon>Embryophyta</taxon>
        <taxon>Marchantiophyta</taxon>
        <taxon>Marchantiopsida</taxon>
        <taxon>Marchantiidae</taxon>
        <taxon>Marchantiales</taxon>
        <taxon>Marchantiaceae</taxon>
        <taxon>Marchantia</taxon>
    </lineage>
</organism>
<evidence type="ECO:0000313" key="14">
    <source>
        <dbReference type="EMBL" id="OAE22025.1"/>
    </source>
</evidence>
<dbReference type="GO" id="GO:0031514">
    <property type="term" value="C:motile cilium"/>
    <property type="evidence" value="ECO:0007669"/>
    <property type="project" value="UniProtKB-SubCell"/>
</dbReference>
<evidence type="ECO:0000256" key="5">
    <source>
        <dbReference type="ARBA" id="ARBA00022490"/>
    </source>
</evidence>
<accession>A0A176VPY4</accession>
<dbReference type="InterPro" id="IPR025986">
    <property type="entry name" value="RPAP3-like_C"/>
</dbReference>
<evidence type="ECO:0000256" key="8">
    <source>
        <dbReference type="ARBA" id="ARBA00023069"/>
    </source>
</evidence>
<feature type="region of interest" description="Disordered" evidence="11">
    <location>
        <begin position="266"/>
        <end position="321"/>
    </location>
</feature>
<evidence type="ECO:0000256" key="10">
    <source>
        <dbReference type="ARBA" id="ARBA00049986"/>
    </source>
</evidence>
<comment type="similarity">
    <text evidence="10">Belongs to the DNAAF19/PR46b family.</text>
</comment>
<comment type="subcellular location">
    <subcellularLocation>
        <location evidence="2">Cell projection</location>
        <location evidence="2">Cilium</location>
        <location evidence="2">Flagellum</location>
    </subcellularLocation>
    <subcellularLocation>
        <location evidence="3">Cytoplasm</location>
    </subcellularLocation>
</comment>
<keyword evidence="5" id="KW-0963">Cytoplasm</keyword>
<protein>
    <submittedName>
        <fullName evidence="14">Uncharacterized protein</fullName>
    </submittedName>
</protein>
<dbReference type="GO" id="GO:0005576">
    <property type="term" value="C:extracellular region"/>
    <property type="evidence" value="ECO:0007669"/>
    <property type="project" value="GOC"/>
</dbReference>
<keyword evidence="7" id="KW-0282">Flagellum</keyword>
<evidence type="ECO:0000256" key="1">
    <source>
        <dbReference type="ARBA" id="ARBA00004048"/>
    </source>
</evidence>
<dbReference type="GO" id="GO:0036159">
    <property type="term" value="P:inner dynein arm assembly"/>
    <property type="evidence" value="ECO:0007669"/>
    <property type="project" value="TreeGrafter"/>
</dbReference>
<evidence type="ECO:0000256" key="9">
    <source>
        <dbReference type="ARBA" id="ARBA00023273"/>
    </source>
</evidence>
<dbReference type="Pfam" id="PF15867">
    <property type="entry name" value="Dynein_attach_N"/>
    <property type="match status" value="1"/>
</dbReference>
<keyword evidence="6" id="KW-0970">Cilium biogenesis/degradation</keyword>
<sequence length="416" mass="46469">MPAPKMMNAENEVEKRIVMMRELLKTMVDVRNLKQSKELRNSIEDEVKRQSVDAAKKRAAAQNVDYPCFANLVSCAHLKPMTRKELDSKIDRNPKHEGSIPAWSFDVTGHSQPGKPILATCRQTKSDTVLNRLASNQDLPSSIGSNLSCFENPLFRAHEQKRLAFHHVSESAVSALPCVPSTGLGWKGNGSRMPTVQKPGPKGSSYSSDLFIKEWKLLNSSQPSERLSYLINFPPSSLPKIFWVEIPPFLLAQILETLRSTALNLRKGTGTDDKSRAGLSLDSDERPTHVHEHMSDCASTATRSHYKKHTTELRKNGSVSDPEEEIVHEQHHVLYPPPHNRVMDGKERVLSWVASVMEALTRCGRFGLAVKLVGQESRDSAREILEHITSATATDEPEMLTSGPRPSELVHKYSCI</sequence>
<gene>
    <name evidence="14" type="ORF">AXG93_3719s1040</name>
</gene>
<dbReference type="InterPro" id="IPR042422">
    <property type="entry name" value="CC103"/>
</dbReference>
<evidence type="ECO:0000256" key="2">
    <source>
        <dbReference type="ARBA" id="ARBA00004230"/>
    </source>
</evidence>
<feature type="domain" description="Dynein attachment factor N-terminal" evidence="13">
    <location>
        <begin position="36"/>
        <end position="88"/>
    </location>
</feature>
<dbReference type="Proteomes" id="UP000077202">
    <property type="component" value="Unassembled WGS sequence"/>
</dbReference>
<dbReference type="PANTHER" id="PTHR28572:SF1">
    <property type="entry name" value="COILED-COIL DOMAIN-CONTAINING PROTEIN 103"/>
    <property type="match status" value="1"/>
</dbReference>
<dbReference type="EMBL" id="LVLJ01003285">
    <property type="protein sequence ID" value="OAE22025.1"/>
    <property type="molecule type" value="Genomic_DNA"/>
</dbReference>
<evidence type="ECO:0000256" key="11">
    <source>
        <dbReference type="SAM" id="MobiDB-lite"/>
    </source>
</evidence>
<dbReference type="InterPro" id="IPR031733">
    <property type="entry name" value="Dynein_attach_N"/>
</dbReference>
<dbReference type="PANTHER" id="PTHR28572">
    <property type="entry name" value="COILED-COIL DOMAIN-CONTAINING PROTEIN 103"/>
    <property type="match status" value="1"/>
</dbReference>
<comment type="caution">
    <text evidence="14">The sequence shown here is derived from an EMBL/GenBank/DDBJ whole genome shotgun (WGS) entry which is preliminary data.</text>
</comment>
<comment type="function">
    <text evidence="1">Dynein-attachment factor required for cilia motility.</text>
</comment>
<dbReference type="AlphaFoldDB" id="A0A176VPY4"/>
<comment type="subunit">
    <text evidence="4">Homodimer.</text>
</comment>
<evidence type="ECO:0000256" key="4">
    <source>
        <dbReference type="ARBA" id="ARBA00011738"/>
    </source>
</evidence>
<evidence type="ECO:0000313" key="15">
    <source>
        <dbReference type="Proteomes" id="UP000077202"/>
    </source>
</evidence>
<evidence type="ECO:0000256" key="7">
    <source>
        <dbReference type="ARBA" id="ARBA00022846"/>
    </source>
</evidence>
<dbReference type="GO" id="GO:0007368">
    <property type="term" value="P:determination of left/right symmetry"/>
    <property type="evidence" value="ECO:0007669"/>
    <property type="project" value="TreeGrafter"/>
</dbReference>
<dbReference type="GO" id="GO:0003351">
    <property type="term" value="P:epithelial cilium movement involved in extracellular fluid movement"/>
    <property type="evidence" value="ECO:0007669"/>
    <property type="project" value="TreeGrafter"/>
</dbReference>